<sequence>MPRAKKQDPGAVGSGHLSLPAGDGRWAHACAFAVKAGSGGGRCGTAAGWSRTVNQGIMPMRRLVATVVLGLAATSAAHAEDWVIKSSPHDVAVTADRLEAIIGDSPATLVARIDHQAAAADAGLQMDPATVLIFGNPQIGTPLMQTDPRVALDLPLRVLVWQQDGQTNVGYLSVQALADRHDLDDSQQPLDSMAQALDRMTDGAVAAE</sequence>
<dbReference type="Pfam" id="PF03625">
    <property type="entry name" value="DUF302"/>
    <property type="match status" value="1"/>
</dbReference>
<dbReference type="Gene3D" id="3.30.310.70">
    <property type="entry name" value="TT1751-like domain"/>
    <property type="match status" value="1"/>
</dbReference>
<dbReference type="EMBL" id="SUNH01000008">
    <property type="protein sequence ID" value="TJZ85563.1"/>
    <property type="molecule type" value="Genomic_DNA"/>
</dbReference>
<dbReference type="SUPFAM" id="SSF103247">
    <property type="entry name" value="TT1751-like"/>
    <property type="match status" value="1"/>
</dbReference>
<dbReference type="CDD" id="cd14797">
    <property type="entry name" value="DUF302"/>
    <property type="match status" value="1"/>
</dbReference>
<feature type="domain" description="DUF302" evidence="1">
    <location>
        <begin position="113"/>
        <end position="172"/>
    </location>
</feature>
<gene>
    <name evidence="2" type="ORF">FA740_06650</name>
</gene>
<accession>A0A4U0QTZ0</accession>
<dbReference type="PANTHER" id="PTHR38342:SF2">
    <property type="entry name" value="INNER MEMBRANE OR EXPORTED"/>
    <property type="match status" value="1"/>
</dbReference>
<evidence type="ECO:0000259" key="1">
    <source>
        <dbReference type="Pfam" id="PF03625"/>
    </source>
</evidence>
<protein>
    <submittedName>
        <fullName evidence="2">DUF302 domain-containing protein</fullName>
    </submittedName>
</protein>
<dbReference type="AlphaFoldDB" id="A0A4U0QTZ0"/>
<name>A0A4U0QTZ0_9RHOB</name>
<evidence type="ECO:0000313" key="3">
    <source>
        <dbReference type="Proteomes" id="UP000306223"/>
    </source>
</evidence>
<dbReference type="PANTHER" id="PTHR38342">
    <property type="entry name" value="SLR5037 PROTEIN"/>
    <property type="match status" value="1"/>
</dbReference>
<organism evidence="2 3">
    <name type="scientific">Paracoccus hibiscisoli</name>
    <dbReference type="NCBI Taxonomy" id="2023261"/>
    <lineage>
        <taxon>Bacteria</taxon>
        <taxon>Pseudomonadati</taxon>
        <taxon>Pseudomonadota</taxon>
        <taxon>Alphaproteobacteria</taxon>
        <taxon>Rhodobacterales</taxon>
        <taxon>Paracoccaceae</taxon>
        <taxon>Paracoccus</taxon>
    </lineage>
</organism>
<dbReference type="OrthoDB" id="9799367at2"/>
<reference evidence="2 3" key="1">
    <citation type="submission" date="2019-04" db="EMBL/GenBank/DDBJ databases">
        <authorList>
            <person name="Li J."/>
        </authorList>
    </citation>
    <scope>NUCLEOTIDE SEQUENCE [LARGE SCALE GENOMIC DNA]</scope>
    <source>
        <strain evidence="2 3">CCTCC AB2016182</strain>
    </source>
</reference>
<dbReference type="Proteomes" id="UP000306223">
    <property type="component" value="Unassembled WGS sequence"/>
</dbReference>
<comment type="caution">
    <text evidence="2">The sequence shown here is derived from an EMBL/GenBank/DDBJ whole genome shotgun (WGS) entry which is preliminary data.</text>
</comment>
<keyword evidence="3" id="KW-1185">Reference proteome</keyword>
<dbReference type="InterPro" id="IPR005180">
    <property type="entry name" value="DUF302"/>
</dbReference>
<evidence type="ECO:0000313" key="2">
    <source>
        <dbReference type="EMBL" id="TJZ85563.1"/>
    </source>
</evidence>
<dbReference type="InterPro" id="IPR035923">
    <property type="entry name" value="TT1751-like_sf"/>
</dbReference>
<proteinExistence type="predicted"/>